<dbReference type="HOGENOM" id="CLU_1949156_0_0_1"/>
<gene>
    <name evidence="1" type="ORF">K443DRAFT_682970</name>
</gene>
<reference evidence="1 2" key="1">
    <citation type="submission" date="2014-04" db="EMBL/GenBank/DDBJ databases">
        <authorList>
            <consortium name="DOE Joint Genome Institute"/>
            <person name="Kuo A."/>
            <person name="Kohler A."/>
            <person name="Nagy L.G."/>
            <person name="Floudas D."/>
            <person name="Copeland A."/>
            <person name="Barry K.W."/>
            <person name="Cichocki N."/>
            <person name="Veneault-Fourrey C."/>
            <person name="LaButti K."/>
            <person name="Lindquist E.A."/>
            <person name="Lipzen A."/>
            <person name="Lundell T."/>
            <person name="Morin E."/>
            <person name="Murat C."/>
            <person name="Sun H."/>
            <person name="Tunlid A."/>
            <person name="Henrissat B."/>
            <person name="Grigoriev I.V."/>
            <person name="Hibbett D.S."/>
            <person name="Martin F."/>
            <person name="Nordberg H.P."/>
            <person name="Cantor M.N."/>
            <person name="Hua S.X."/>
        </authorList>
    </citation>
    <scope>NUCLEOTIDE SEQUENCE [LARGE SCALE GENOMIC DNA]</scope>
    <source>
        <strain evidence="1 2">LaAM-08-1</strain>
    </source>
</reference>
<proteinExistence type="predicted"/>
<evidence type="ECO:0000313" key="2">
    <source>
        <dbReference type="Proteomes" id="UP000054477"/>
    </source>
</evidence>
<dbReference type="EMBL" id="KN838753">
    <property type="protein sequence ID" value="KIJ95519.1"/>
    <property type="molecule type" value="Genomic_DNA"/>
</dbReference>
<keyword evidence="2" id="KW-1185">Reference proteome</keyword>
<reference evidence="2" key="2">
    <citation type="submission" date="2015-01" db="EMBL/GenBank/DDBJ databases">
        <title>Evolutionary Origins and Diversification of the Mycorrhizal Mutualists.</title>
        <authorList>
            <consortium name="DOE Joint Genome Institute"/>
            <consortium name="Mycorrhizal Genomics Consortium"/>
            <person name="Kohler A."/>
            <person name="Kuo A."/>
            <person name="Nagy L.G."/>
            <person name="Floudas D."/>
            <person name="Copeland A."/>
            <person name="Barry K.W."/>
            <person name="Cichocki N."/>
            <person name="Veneault-Fourrey C."/>
            <person name="LaButti K."/>
            <person name="Lindquist E.A."/>
            <person name="Lipzen A."/>
            <person name="Lundell T."/>
            <person name="Morin E."/>
            <person name="Murat C."/>
            <person name="Riley R."/>
            <person name="Ohm R."/>
            <person name="Sun H."/>
            <person name="Tunlid A."/>
            <person name="Henrissat B."/>
            <person name="Grigoriev I.V."/>
            <person name="Hibbett D.S."/>
            <person name="Martin F."/>
        </authorList>
    </citation>
    <scope>NUCLEOTIDE SEQUENCE [LARGE SCALE GENOMIC DNA]</scope>
    <source>
        <strain evidence="2">LaAM-08-1</strain>
    </source>
</reference>
<organism evidence="1 2">
    <name type="scientific">Laccaria amethystina LaAM-08-1</name>
    <dbReference type="NCBI Taxonomy" id="1095629"/>
    <lineage>
        <taxon>Eukaryota</taxon>
        <taxon>Fungi</taxon>
        <taxon>Dikarya</taxon>
        <taxon>Basidiomycota</taxon>
        <taxon>Agaricomycotina</taxon>
        <taxon>Agaricomycetes</taxon>
        <taxon>Agaricomycetidae</taxon>
        <taxon>Agaricales</taxon>
        <taxon>Agaricineae</taxon>
        <taxon>Hydnangiaceae</taxon>
        <taxon>Laccaria</taxon>
    </lineage>
</organism>
<accession>A0A0C9WJY8</accession>
<dbReference type="AlphaFoldDB" id="A0A0C9WJY8"/>
<dbReference type="Proteomes" id="UP000054477">
    <property type="component" value="Unassembled WGS sequence"/>
</dbReference>
<protein>
    <submittedName>
        <fullName evidence="1">Uncharacterized protein</fullName>
    </submittedName>
</protein>
<name>A0A0C9WJY8_9AGAR</name>
<sequence length="129" mass="14707">MVEESGSCHATTHTTSILIYRNPDPPAWARRFSTVRKGSSKSKLQDTYTSFMMRCVTEEIKLDLASSSRKPNEPTVKTSTFGFHVFSMGSMLGMSRGSFFDDKVSERRRARFRRGDPSLYARQRPSKRA</sequence>
<evidence type="ECO:0000313" key="1">
    <source>
        <dbReference type="EMBL" id="KIJ95519.1"/>
    </source>
</evidence>